<protein>
    <submittedName>
        <fullName evidence="1">RCG45709</fullName>
    </submittedName>
</protein>
<accession>A6JUG3</accession>
<dbReference type="EMBL" id="CH474001">
    <property type="protein sequence ID" value="EDL93135.1"/>
    <property type="molecule type" value="Genomic_DNA"/>
</dbReference>
<gene>
    <name evidence="1" type="ORF">rCG_45709</name>
</gene>
<evidence type="ECO:0000313" key="1">
    <source>
        <dbReference type="EMBL" id="EDL93135.1"/>
    </source>
</evidence>
<sequence length="53" mass="6196">MFLEMPVTEPLMSCFSSHTCNVNSDSRTLMKSGLWILKEIIFSLRNYLRGLER</sequence>
<dbReference type="Proteomes" id="UP000234681">
    <property type="component" value="Chromosome 3"/>
</dbReference>
<name>A6JUG3_RAT</name>
<organism evidence="1 2">
    <name type="scientific">Rattus norvegicus</name>
    <name type="common">Rat</name>
    <dbReference type="NCBI Taxonomy" id="10116"/>
    <lineage>
        <taxon>Eukaryota</taxon>
        <taxon>Metazoa</taxon>
        <taxon>Chordata</taxon>
        <taxon>Craniata</taxon>
        <taxon>Vertebrata</taxon>
        <taxon>Euteleostomi</taxon>
        <taxon>Mammalia</taxon>
        <taxon>Eutheria</taxon>
        <taxon>Euarchontoglires</taxon>
        <taxon>Glires</taxon>
        <taxon>Rodentia</taxon>
        <taxon>Myomorpha</taxon>
        <taxon>Muroidea</taxon>
        <taxon>Muridae</taxon>
        <taxon>Murinae</taxon>
        <taxon>Rattus</taxon>
    </lineage>
</organism>
<proteinExistence type="predicted"/>
<dbReference type="AlphaFoldDB" id="A6JUG3"/>
<evidence type="ECO:0000313" key="2">
    <source>
        <dbReference type="Proteomes" id="UP000234681"/>
    </source>
</evidence>
<reference evidence="1 2" key="1">
    <citation type="submission" date="2005-09" db="EMBL/GenBank/DDBJ databases">
        <authorList>
            <person name="Mural R.J."/>
            <person name="Li P.W."/>
            <person name="Adams M.D."/>
            <person name="Amanatides P.G."/>
            <person name="Baden-Tillson H."/>
            <person name="Barnstead M."/>
            <person name="Chin S.H."/>
            <person name="Dew I."/>
            <person name="Evans C.A."/>
            <person name="Ferriera S."/>
            <person name="Flanigan M."/>
            <person name="Fosler C."/>
            <person name="Glodek A."/>
            <person name="Gu Z."/>
            <person name="Holt R.A."/>
            <person name="Jennings D."/>
            <person name="Kraft C.L."/>
            <person name="Lu F."/>
            <person name="Nguyen T."/>
            <person name="Nusskern D.R."/>
            <person name="Pfannkoch C.M."/>
            <person name="Sitter C."/>
            <person name="Sutton G.G."/>
            <person name="Venter J.C."/>
            <person name="Wang Z."/>
            <person name="Woodage T."/>
            <person name="Zheng X.H."/>
            <person name="Zhong F."/>
        </authorList>
    </citation>
    <scope>NUCLEOTIDE SEQUENCE [LARGE SCALE GENOMIC DNA]</scope>
    <source>
        <strain>BN</strain>
        <strain evidence="2">Sprague-Dawley</strain>
    </source>
</reference>